<dbReference type="SUPFAM" id="SSF64518">
    <property type="entry name" value="Phase 1 flagellin"/>
    <property type="match status" value="1"/>
</dbReference>
<proteinExistence type="predicted"/>
<dbReference type="Pfam" id="PF00669">
    <property type="entry name" value="Flagellin_N"/>
    <property type="match status" value="1"/>
</dbReference>
<dbReference type="AlphaFoldDB" id="A0A5C6DCQ1"/>
<comment type="caution">
    <text evidence="5">The sequence shown here is derived from an EMBL/GenBank/DDBJ whole genome shotgun (WGS) entry which is preliminary data.</text>
</comment>
<evidence type="ECO:0000259" key="4">
    <source>
        <dbReference type="Pfam" id="PF00669"/>
    </source>
</evidence>
<keyword evidence="5" id="KW-0966">Cell projection</keyword>
<evidence type="ECO:0000256" key="2">
    <source>
        <dbReference type="ARBA" id="ARBA00004613"/>
    </source>
</evidence>
<dbReference type="Pfam" id="PF07196">
    <property type="entry name" value="Flagellin_IN"/>
    <property type="match status" value="1"/>
</dbReference>
<dbReference type="InterPro" id="IPR001029">
    <property type="entry name" value="Flagellin_N"/>
</dbReference>
<evidence type="ECO:0000313" key="5">
    <source>
        <dbReference type="EMBL" id="TWU32996.1"/>
    </source>
</evidence>
<keyword evidence="5" id="KW-0969">Cilium</keyword>
<accession>A0A5C6DCQ1</accession>
<name>A0A5C6DCQ1_9BACT</name>
<keyword evidence="5" id="KW-0282">Flagellum</keyword>
<evidence type="ECO:0000256" key="3">
    <source>
        <dbReference type="ARBA" id="ARBA00023143"/>
    </source>
</evidence>
<protein>
    <submittedName>
        <fullName evidence="5">Flagellar hook-associated protein FlgL</fullName>
    </submittedName>
</protein>
<dbReference type="GO" id="GO:0005576">
    <property type="term" value="C:extracellular region"/>
    <property type="evidence" value="ECO:0007669"/>
    <property type="project" value="UniProtKB-SubCell"/>
</dbReference>
<dbReference type="GO" id="GO:0009288">
    <property type="term" value="C:bacterial-type flagellum"/>
    <property type="evidence" value="ECO:0007669"/>
    <property type="project" value="UniProtKB-SubCell"/>
</dbReference>
<keyword evidence="6" id="KW-1185">Reference proteome</keyword>
<dbReference type="InterPro" id="IPR001492">
    <property type="entry name" value="Flagellin"/>
</dbReference>
<dbReference type="PANTHER" id="PTHR42792">
    <property type="entry name" value="FLAGELLIN"/>
    <property type="match status" value="1"/>
</dbReference>
<keyword evidence="3" id="KW-0975">Bacterial flagellum</keyword>
<reference evidence="5 6" key="1">
    <citation type="submission" date="2019-02" db="EMBL/GenBank/DDBJ databases">
        <title>Deep-cultivation of Planctomycetes and their phenomic and genomic characterization uncovers novel biology.</title>
        <authorList>
            <person name="Wiegand S."/>
            <person name="Jogler M."/>
            <person name="Boedeker C."/>
            <person name="Pinto D."/>
            <person name="Vollmers J."/>
            <person name="Rivas-Marin E."/>
            <person name="Kohn T."/>
            <person name="Peeters S.H."/>
            <person name="Heuer A."/>
            <person name="Rast P."/>
            <person name="Oberbeckmann S."/>
            <person name="Bunk B."/>
            <person name="Jeske O."/>
            <person name="Meyerdierks A."/>
            <person name="Storesund J.E."/>
            <person name="Kallscheuer N."/>
            <person name="Luecker S."/>
            <person name="Lage O.M."/>
            <person name="Pohl T."/>
            <person name="Merkel B.J."/>
            <person name="Hornburger P."/>
            <person name="Mueller R.-W."/>
            <person name="Bruemmer F."/>
            <person name="Labrenz M."/>
            <person name="Spormann A.M."/>
            <person name="Op Den Camp H."/>
            <person name="Overmann J."/>
            <person name="Amann R."/>
            <person name="Jetten M.S.M."/>
            <person name="Mascher T."/>
            <person name="Medema M.H."/>
            <person name="Devos D.P."/>
            <person name="Kaster A.-K."/>
            <person name="Ovreas L."/>
            <person name="Rohde M."/>
            <person name="Galperin M.Y."/>
            <person name="Jogler C."/>
        </authorList>
    </citation>
    <scope>NUCLEOTIDE SEQUENCE [LARGE SCALE GENOMIC DNA]</scope>
    <source>
        <strain evidence="5 6">Poly41</strain>
    </source>
</reference>
<dbReference type="Gene3D" id="1.20.1330.10">
    <property type="entry name" value="f41 fragment of flagellin, N-terminal domain"/>
    <property type="match status" value="1"/>
</dbReference>
<dbReference type="Proteomes" id="UP000319143">
    <property type="component" value="Unassembled WGS sequence"/>
</dbReference>
<sequence length="707" mass="74776">MVVCSHFRESLPFETFTDADYSDHGGFSGAAPATDPIITLSVFSSESFRRRLPSSVMSLLPVSANRTSSALTTQRLLYQLSSDQLAIQKQYDQLSSGRRVLRLSDDPAAANRALGLNRSIDRGEQLVRNANSVSGFYDSSDDALSRIDNALIQARGAAVEGVETVISDDVRTAIATTVREAIQSVFAAGNAMFRDQQLLGGILNSDAAFQYDGNEIVYGGNSAVGRTEVGLGTPSSINVTAAESLGAYSMILEGDPLNASLDHATRLVDMRGGKGVTPGVIRISGGAEYTTVDLRTAGTIGDVADVLSSLEISGRKLDVTLLDDSIRVAYADGLAGTLAIEDSAGSTLAHDLSIENPGGFSAPPIIGDKLMPRVTTSTKIEDLDYGAGVDLSSGITIQQGQQTFNIDLSDVETMGDVLIAINRSGADVHASLNEAEGRVQLRSLRSGVDYSIGENGGSAARSLGIRSATETTRLSELGRGRGLVLNNDSVDLTITRPDGTELGLDLEGAETIEDVLTLIRNHPQNQDTSRVLVSLNQMGNGIELQAPPGAAPIRVSQNQFSNAGTRLGLIAEGESEAFGVMDGSVNKVAGVDYLPLEAGGALDTLMRLEAAILSGNEGEIGRLQSRLDEDLDRASGARSRVGIWSRNLLDMKAATETEIVQMKSQLSNEVDADLATVISDLSQRQIAMEASMRIIGQTSQMTLLNFL</sequence>
<feature type="domain" description="Flagellin N-terminal" evidence="4">
    <location>
        <begin position="75"/>
        <end position="201"/>
    </location>
</feature>
<organism evidence="5 6">
    <name type="scientific">Novipirellula artificiosorum</name>
    <dbReference type="NCBI Taxonomy" id="2528016"/>
    <lineage>
        <taxon>Bacteria</taxon>
        <taxon>Pseudomonadati</taxon>
        <taxon>Planctomycetota</taxon>
        <taxon>Planctomycetia</taxon>
        <taxon>Pirellulales</taxon>
        <taxon>Pirellulaceae</taxon>
        <taxon>Novipirellula</taxon>
    </lineage>
</organism>
<gene>
    <name evidence="5" type="ORF">Poly41_53750</name>
</gene>
<comment type="subcellular location">
    <subcellularLocation>
        <location evidence="1">Bacterial flagellum</location>
    </subcellularLocation>
    <subcellularLocation>
        <location evidence="2">Secreted</location>
    </subcellularLocation>
</comment>
<dbReference type="GO" id="GO:0005198">
    <property type="term" value="F:structural molecule activity"/>
    <property type="evidence" value="ECO:0007669"/>
    <property type="project" value="InterPro"/>
</dbReference>
<dbReference type="PANTHER" id="PTHR42792:SF2">
    <property type="entry name" value="FLAGELLIN"/>
    <property type="match status" value="1"/>
</dbReference>
<evidence type="ECO:0000313" key="6">
    <source>
        <dbReference type="Proteomes" id="UP000319143"/>
    </source>
</evidence>
<dbReference type="InterPro" id="IPR010810">
    <property type="entry name" value="Flagellin_hook_IN_motif"/>
</dbReference>
<dbReference type="EMBL" id="SJPV01000011">
    <property type="protein sequence ID" value="TWU32996.1"/>
    <property type="molecule type" value="Genomic_DNA"/>
</dbReference>
<evidence type="ECO:0000256" key="1">
    <source>
        <dbReference type="ARBA" id="ARBA00004365"/>
    </source>
</evidence>